<comment type="subcellular location">
    <subcellularLocation>
        <location evidence="1">Cell membrane</location>
        <topology evidence="1">Multi-pass membrane protein</topology>
    </subcellularLocation>
</comment>
<evidence type="ECO:0000256" key="6">
    <source>
        <dbReference type="ARBA" id="ARBA00023136"/>
    </source>
</evidence>
<dbReference type="InterPro" id="IPR002528">
    <property type="entry name" value="MATE_fam"/>
</dbReference>
<keyword evidence="5 7" id="KW-1133">Transmembrane helix</keyword>
<evidence type="ECO:0000256" key="3">
    <source>
        <dbReference type="ARBA" id="ARBA00022475"/>
    </source>
</evidence>
<dbReference type="Proteomes" id="UP000238348">
    <property type="component" value="Chromosome"/>
</dbReference>
<evidence type="ECO:0000313" key="8">
    <source>
        <dbReference type="EMBL" id="AUX48007.1"/>
    </source>
</evidence>
<evidence type="ECO:0000256" key="1">
    <source>
        <dbReference type="ARBA" id="ARBA00004651"/>
    </source>
</evidence>
<dbReference type="GO" id="GO:0042910">
    <property type="term" value="F:xenobiotic transmembrane transporter activity"/>
    <property type="evidence" value="ECO:0007669"/>
    <property type="project" value="InterPro"/>
</dbReference>
<organism evidence="8 9">
    <name type="scientific">Sorangium cellulosum</name>
    <name type="common">Polyangium cellulosum</name>
    <dbReference type="NCBI Taxonomy" id="56"/>
    <lineage>
        <taxon>Bacteria</taxon>
        <taxon>Pseudomonadati</taxon>
        <taxon>Myxococcota</taxon>
        <taxon>Polyangia</taxon>
        <taxon>Polyangiales</taxon>
        <taxon>Polyangiaceae</taxon>
        <taxon>Sorangium</taxon>
    </lineage>
</organism>
<feature type="transmembrane region" description="Helical" evidence="7">
    <location>
        <begin position="386"/>
        <end position="406"/>
    </location>
</feature>
<feature type="transmembrane region" description="Helical" evidence="7">
    <location>
        <begin position="162"/>
        <end position="180"/>
    </location>
</feature>
<evidence type="ECO:0000313" key="9">
    <source>
        <dbReference type="Proteomes" id="UP000238348"/>
    </source>
</evidence>
<protein>
    <submittedName>
        <fullName evidence="8">Multidrug transporter MatE</fullName>
    </submittedName>
</protein>
<dbReference type="NCBIfam" id="TIGR00797">
    <property type="entry name" value="matE"/>
    <property type="match status" value="1"/>
</dbReference>
<dbReference type="PANTHER" id="PTHR43549">
    <property type="entry name" value="MULTIDRUG RESISTANCE PROTEIN YPNP-RELATED"/>
    <property type="match status" value="1"/>
</dbReference>
<gene>
    <name evidence="8" type="primary">matE</name>
    <name evidence="8" type="ORF">SOCE26_095330</name>
</gene>
<dbReference type="InterPro" id="IPR048279">
    <property type="entry name" value="MdtK-like"/>
</dbReference>
<feature type="transmembrane region" description="Helical" evidence="7">
    <location>
        <begin position="130"/>
        <end position="150"/>
    </location>
</feature>
<dbReference type="EMBL" id="CP012673">
    <property type="protein sequence ID" value="AUX48007.1"/>
    <property type="molecule type" value="Genomic_DNA"/>
</dbReference>
<evidence type="ECO:0000256" key="4">
    <source>
        <dbReference type="ARBA" id="ARBA00022692"/>
    </source>
</evidence>
<dbReference type="CDD" id="cd13138">
    <property type="entry name" value="MATE_yoeA_like"/>
    <property type="match status" value="1"/>
</dbReference>
<feature type="transmembrane region" description="Helical" evidence="7">
    <location>
        <begin position="85"/>
        <end position="110"/>
    </location>
</feature>
<dbReference type="PIRSF" id="PIRSF006603">
    <property type="entry name" value="DinF"/>
    <property type="match status" value="1"/>
</dbReference>
<keyword evidence="2" id="KW-0813">Transport</keyword>
<dbReference type="GO" id="GO:0015297">
    <property type="term" value="F:antiporter activity"/>
    <property type="evidence" value="ECO:0007669"/>
    <property type="project" value="InterPro"/>
</dbReference>
<proteinExistence type="predicted"/>
<feature type="transmembrane region" description="Helical" evidence="7">
    <location>
        <begin position="321"/>
        <end position="347"/>
    </location>
</feature>
<dbReference type="InterPro" id="IPR052031">
    <property type="entry name" value="Membrane_Transporter-Flippase"/>
</dbReference>
<evidence type="ECO:0000256" key="7">
    <source>
        <dbReference type="SAM" id="Phobius"/>
    </source>
</evidence>
<feature type="transmembrane region" description="Helical" evidence="7">
    <location>
        <begin position="243"/>
        <end position="265"/>
    </location>
</feature>
<feature type="transmembrane region" description="Helical" evidence="7">
    <location>
        <begin position="359"/>
        <end position="379"/>
    </location>
</feature>
<keyword evidence="3" id="KW-1003">Cell membrane</keyword>
<reference evidence="8 9" key="1">
    <citation type="submission" date="2015-09" db="EMBL/GenBank/DDBJ databases">
        <title>Sorangium comparison.</title>
        <authorList>
            <person name="Zaburannyi N."/>
            <person name="Bunk B."/>
            <person name="Overmann J."/>
            <person name="Mueller R."/>
        </authorList>
    </citation>
    <scope>NUCLEOTIDE SEQUENCE [LARGE SCALE GENOMIC DNA]</scope>
    <source>
        <strain evidence="8 9">So ce26</strain>
    </source>
</reference>
<keyword evidence="6 7" id="KW-0472">Membrane</keyword>
<dbReference type="AlphaFoldDB" id="A0A2L0F915"/>
<feature type="transmembrane region" description="Helical" evidence="7">
    <location>
        <begin position="186"/>
        <end position="211"/>
    </location>
</feature>
<evidence type="ECO:0000256" key="5">
    <source>
        <dbReference type="ARBA" id="ARBA00022989"/>
    </source>
</evidence>
<dbReference type="PANTHER" id="PTHR43549:SF3">
    <property type="entry name" value="MULTIDRUG RESISTANCE PROTEIN YPNP-RELATED"/>
    <property type="match status" value="1"/>
</dbReference>
<name>A0A2L0F915_SORCE</name>
<dbReference type="OrthoDB" id="9805232at2"/>
<evidence type="ECO:0000256" key="2">
    <source>
        <dbReference type="ARBA" id="ARBA00022448"/>
    </source>
</evidence>
<dbReference type="Pfam" id="PF01554">
    <property type="entry name" value="MatE"/>
    <property type="match status" value="2"/>
</dbReference>
<sequence length="449" mass="46832">MTPRSTPWKAFLVFLGPLMLSNILQSLSGTINNVYLGQMIGVRALAAVSAFFPILFFFISFILGLGTGASVLIGQAHGARDLGKVKAIAGTALAVALVGGLAVSLFGGAFTRTLLAMLGTPADILLDATAYAHVVLLSIPGLFAFLLVTAMMRGVGDTVTPLLSLVVFTAVGLLVTPALIRGWAGLPALGVTSGAWASLGSLLVTLAWLAVHLRRRGHPLAPDATLLRALWVDWKLLRAVLRIGVPSGVQIVVVALAEVAVLSLVNGFGSDATAAYGVVTQVLSYVQFPAMSIAITASILGAQAIGAGHADRLGDITRAGLVLNLLITTSLVVLTLLCSRAIIGLFITSPSVIELAQGLLHIVLWSSILLGMAGVLGGVMRASGTVLAPTAISISCILAVELPVAYLLSRRIGIDGVWIAYPVTFGAILALQAIYYRQVWRKRAIHRMV</sequence>
<keyword evidence="4 7" id="KW-0812">Transmembrane</keyword>
<feature type="transmembrane region" description="Helical" evidence="7">
    <location>
        <begin position="285"/>
        <end position="309"/>
    </location>
</feature>
<dbReference type="GO" id="GO:0005886">
    <property type="term" value="C:plasma membrane"/>
    <property type="evidence" value="ECO:0007669"/>
    <property type="project" value="UniProtKB-SubCell"/>
</dbReference>
<dbReference type="RefSeq" id="WP_104985924.1">
    <property type="nucleotide sequence ID" value="NZ_CP012673.1"/>
</dbReference>
<feature type="transmembrane region" description="Helical" evidence="7">
    <location>
        <begin position="50"/>
        <end position="73"/>
    </location>
</feature>
<accession>A0A2L0F915</accession>
<feature type="transmembrane region" description="Helical" evidence="7">
    <location>
        <begin position="418"/>
        <end position="436"/>
    </location>
</feature>